<dbReference type="InterPro" id="IPR036269">
    <property type="entry name" value="Rho_N_sf"/>
</dbReference>
<evidence type="ECO:0000313" key="2">
    <source>
        <dbReference type="EMBL" id="EOR27318.1"/>
    </source>
</evidence>
<dbReference type="Proteomes" id="UP000013988">
    <property type="component" value="Unassembled WGS sequence"/>
</dbReference>
<evidence type="ECO:0000259" key="1">
    <source>
        <dbReference type="SMART" id="SM00959"/>
    </source>
</evidence>
<feature type="domain" description="Rho termination factor-like N-terminal" evidence="1">
    <location>
        <begin position="36"/>
        <end position="78"/>
    </location>
</feature>
<reference evidence="2 3" key="1">
    <citation type="submission" date="2013-03" db="EMBL/GenBank/DDBJ databases">
        <title>Whole genome shotgun sequencing of Clostridium sartagoforme AAU1.</title>
        <authorList>
            <person name="Joshi C.G."/>
            <person name="Duggirala S.M."/>
            <person name="Nathani N.M."/>
            <person name="Bhatt V.D."/>
            <person name="Patel A.K."/>
            <person name="Pandya P.R."/>
            <person name="KaPatel J.A."/>
        </authorList>
    </citation>
    <scope>NUCLEOTIDE SEQUENCE [LARGE SCALE GENOMIC DNA]</scope>
    <source>
        <strain evidence="2 3">AAU1</strain>
    </source>
</reference>
<dbReference type="RefSeq" id="WP_016206491.1">
    <property type="nucleotide sequence ID" value="NZ_ASRV01000056.1"/>
</dbReference>
<dbReference type="OrthoDB" id="9814022at2"/>
<comment type="caution">
    <text evidence="2">The sequence shown here is derived from an EMBL/GenBank/DDBJ whole genome shotgun (WGS) entry which is preliminary data.</text>
</comment>
<feature type="non-terminal residue" evidence="2">
    <location>
        <position position="134"/>
    </location>
</feature>
<dbReference type="SUPFAM" id="SSF68912">
    <property type="entry name" value="Rho N-terminal domain-like"/>
    <property type="match status" value="1"/>
</dbReference>
<dbReference type="InterPro" id="IPR011112">
    <property type="entry name" value="Rho-like_N"/>
</dbReference>
<gene>
    <name evidence="2" type="ORF">A500_05231</name>
</gene>
<name>R9CDH8_9CLOT</name>
<dbReference type="EMBL" id="ASRV01000056">
    <property type="protein sequence ID" value="EOR27318.1"/>
    <property type="molecule type" value="Genomic_DNA"/>
</dbReference>
<dbReference type="Pfam" id="PF07498">
    <property type="entry name" value="Rho_N"/>
    <property type="match status" value="1"/>
</dbReference>
<protein>
    <recommendedName>
        <fullName evidence="1">Rho termination factor-like N-terminal domain-containing protein</fullName>
    </recommendedName>
</protein>
<proteinExistence type="predicted"/>
<dbReference type="GO" id="GO:0006353">
    <property type="term" value="P:DNA-templated transcription termination"/>
    <property type="evidence" value="ECO:0007669"/>
    <property type="project" value="InterPro"/>
</dbReference>
<dbReference type="SMART" id="SM00959">
    <property type="entry name" value="Rho_N"/>
    <property type="match status" value="1"/>
</dbReference>
<keyword evidence="3" id="KW-1185">Reference proteome</keyword>
<evidence type="ECO:0000313" key="3">
    <source>
        <dbReference type="Proteomes" id="UP000013988"/>
    </source>
</evidence>
<accession>R9CDH8</accession>
<sequence length="134" mass="15602">MDKDITKKQEDIIKKDIKKEEKIWKDIDNNDSLEYHLDKMTKDELIKIANNYSIKGITSLKKSQLVEKIVSVIVENIDYALDLLDLDAYVYLEEVIKLSGKKQFFSSEIINANYFRNRGIMFTSVSEGKLYAVI</sequence>
<dbReference type="AlphaFoldDB" id="R9CDH8"/>
<organism evidence="2 3">
    <name type="scientific">Clostridium sartagoforme AAU1</name>
    <dbReference type="NCBI Taxonomy" id="1202534"/>
    <lineage>
        <taxon>Bacteria</taxon>
        <taxon>Bacillati</taxon>
        <taxon>Bacillota</taxon>
        <taxon>Clostridia</taxon>
        <taxon>Eubacteriales</taxon>
        <taxon>Clostridiaceae</taxon>
        <taxon>Clostridium</taxon>
    </lineage>
</organism>